<proteinExistence type="predicted"/>
<accession>A0A829QPL7</accession>
<comment type="caution">
    <text evidence="1">The sequence shown here is derived from an EMBL/GenBank/DDBJ whole genome shotgun (WGS) entry which is preliminary data.</text>
</comment>
<evidence type="ECO:0000313" key="2">
    <source>
        <dbReference type="Proteomes" id="UP000021210"/>
    </source>
</evidence>
<name>A0A829QPL7_9MYCO</name>
<dbReference type="EMBL" id="JAOH01000002">
    <property type="protein sequence ID" value="EUA64600.1"/>
    <property type="molecule type" value="Genomic_DNA"/>
</dbReference>
<protein>
    <submittedName>
        <fullName evidence="1">Uncharacterized protein</fullName>
    </submittedName>
</protein>
<reference evidence="1 2" key="1">
    <citation type="submission" date="2013-12" db="EMBL/GenBank/DDBJ databases">
        <authorList>
            <person name="Zelazny A."/>
            <person name="Olivier K."/>
            <person name="Holland S."/>
            <person name="Lenaerts A."/>
            <person name="Ordway D."/>
            <person name="DeGroote M.A."/>
            <person name="Parker T."/>
            <person name="Sizemore C."/>
            <person name="Tallon L.J."/>
            <person name="Sadzewicz L.K."/>
            <person name="Sengamalay N."/>
            <person name="Fraser C.M."/>
            <person name="Hine E."/>
            <person name="Shefchek K.A."/>
            <person name="Das S.P."/>
            <person name="Tettelin H."/>
        </authorList>
    </citation>
    <scope>NUCLEOTIDE SEQUENCE [LARGE SCALE GENOMIC DNA]</scope>
    <source>
        <strain evidence="1 2">1948</strain>
    </source>
</reference>
<sequence>MDIVVQVKRLPAQRRLELVTYCPALRFWPVHNEKNVSKVAARCKEWLQ</sequence>
<evidence type="ECO:0000313" key="1">
    <source>
        <dbReference type="EMBL" id="EUA64600.1"/>
    </source>
</evidence>
<dbReference type="AlphaFoldDB" id="A0A829QPL7"/>
<gene>
    <name evidence="1" type="ORF">I542_4770</name>
</gene>
<dbReference type="Proteomes" id="UP000021210">
    <property type="component" value="Unassembled WGS sequence"/>
</dbReference>
<organism evidence="1 2">
    <name type="scientific">Mycobacteroides abscessus 1948</name>
    <dbReference type="NCBI Taxonomy" id="1299323"/>
    <lineage>
        <taxon>Bacteria</taxon>
        <taxon>Bacillati</taxon>
        <taxon>Actinomycetota</taxon>
        <taxon>Actinomycetes</taxon>
        <taxon>Mycobacteriales</taxon>
        <taxon>Mycobacteriaceae</taxon>
        <taxon>Mycobacteroides</taxon>
        <taxon>Mycobacteroides abscessus</taxon>
    </lineage>
</organism>